<protein>
    <submittedName>
        <fullName evidence="1">Uncharacterized protein</fullName>
    </submittedName>
</protein>
<organism evidence="1 2">
    <name type="scientific">Rhizobium redzepovicii</name>
    <dbReference type="NCBI Taxonomy" id="2867518"/>
    <lineage>
        <taxon>Bacteria</taxon>
        <taxon>Pseudomonadati</taxon>
        <taxon>Pseudomonadota</taxon>
        <taxon>Alphaproteobacteria</taxon>
        <taxon>Hyphomicrobiales</taxon>
        <taxon>Rhizobiaceae</taxon>
        <taxon>Rhizobium/Agrobacterium group</taxon>
        <taxon>Rhizobium</taxon>
    </lineage>
</organism>
<evidence type="ECO:0000313" key="1">
    <source>
        <dbReference type="EMBL" id="MDR9764105.1"/>
    </source>
</evidence>
<dbReference type="EMBL" id="JAVLSH010000025">
    <property type="protein sequence ID" value="MDR9764105.1"/>
    <property type="molecule type" value="Genomic_DNA"/>
</dbReference>
<reference evidence="2" key="1">
    <citation type="submission" date="2023-07" db="EMBL/GenBank/DDBJ databases">
        <title>Genomic characterization of faba bean (Vicia faba) microsymbionts in Mexican soils.</title>
        <authorList>
            <person name="Rivera Orduna F.N."/>
            <person name="Guevara-Luna J."/>
            <person name="Yan J."/>
            <person name="Arroyo-Herrera I."/>
            <person name="Li Y."/>
            <person name="Vasquez-Murrieta M.S."/>
            <person name="Wang E.T."/>
        </authorList>
    </citation>
    <scope>NUCLEOTIDE SEQUENCE [LARGE SCALE GENOMIC DNA]</scope>
    <source>
        <strain evidence="2">CH6</strain>
    </source>
</reference>
<sequence>MVIYETPAEMVVRHVMEGGKHVARQLALIERLRLMGLPTEHAEAFLVSFRWLQAQHEEHLRRISIESELGLRDKQGNLVHRSRDAGAIKRLVAQH</sequence>
<name>A0AAW8PAQ9_9HYPH</name>
<accession>A0AAW8PAQ9</accession>
<dbReference type="Proteomes" id="UP001269402">
    <property type="component" value="Unassembled WGS sequence"/>
</dbReference>
<proteinExistence type="predicted"/>
<comment type="caution">
    <text evidence="1">The sequence shown here is derived from an EMBL/GenBank/DDBJ whole genome shotgun (WGS) entry which is preliminary data.</text>
</comment>
<keyword evidence="2" id="KW-1185">Reference proteome</keyword>
<dbReference type="RefSeq" id="WP_310808816.1">
    <property type="nucleotide sequence ID" value="NZ_JAVLSH010000025.1"/>
</dbReference>
<gene>
    <name evidence="1" type="ORF">RJJ37_31540</name>
</gene>
<evidence type="ECO:0000313" key="2">
    <source>
        <dbReference type="Proteomes" id="UP001269402"/>
    </source>
</evidence>
<dbReference type="AlphaFoldDB" id="A0AAW8PAQ9"/>